<evidence type="ECO:0000256" key="1">
    <source>
        <dbReference type="ARBA" id="ARBA00006475"/>
    </source>
</evidence>
<dbReference type="InterPro" id="IPR036249">
    <property type="entry name" value="Thioredoxin-like_sf"/>
</dbReference>
<feature type="domain" description="GST C-terminal" evidence="2">
    <location>
        <begin position="140"/>
        <end position="284"/>
    </location>
</feature>
<dbReference type="SUPFAM" id="SSF52833">
    <property type="entry name" value="Thioredoxin-like"/>
    <property type="match status" value="1"/>
</dbReference>
<name>W6NHB6_HAECO</name>
<dbReference type="GO" id="GO:0005737">
    <property type="term" value="C:cytoplasm"/>
    <property type="evidence" value="ECO:0007669"/>
    <property type="project" value="TreeGrafter"/>
</dbReference>
<dbReference type="PANTHER" id="PTHR12289:SF32">
    <property type="entry name" value="GST_C_6 DOMAIN-CONTAINING PROTEIN"/>
    <property type="match status" value="1"/>
</dbReference>
<accession>W6NHB6</accession>
<protein>
    <submittedName>
        <fullName evidence="3">Glutathione S-transferase domain containing protein</fullName>
    </submittedName>
</protein>
<gene>
    <name evidence="3" type="ORF">HCOI_01437300</name>
</gene>
<reference evidence="3" key="2">
    <citation type="submission" date="2013-05" db="EMBL/GenBank/DDBJ databases">
        <title>The genome and transcriptome of Haemonchus contortus: a key model parasite for drug and vaccine discovery.</title>
        <authorList>
            <person name="Laing R."/>
            <person name="Kikuchi T."/>
            <person name="Martinelli A."/>
            <person name="Tsai I.J."/>
            <person name="Beech R.N."/>
            <person name="Redman E."/>
            <person name="Holroyd N."/>
            <person name="Bartley D.J."/>
            <person name="Beasley H."/>
            <person name="Britton C."/>
            <person name="Curran D."/>
            <person name="Devaney E."/>
            <person name="Gilabert A."/>
            <person name="Jackson F."/>
            <person name="Hunt M."/>
            <person name="Johnston S."/>
            <person name="Kryukov I."/>
            <person name="Li K."/>
            <person name="Morrison A.A."/>
            <person name="Reid A.J."/>
            <person name="Sargison N."/>
            <person name="Saunders G."/>
            <person name="Wasmuth J.D."/>
            <person name="Wolstenholme A."/>
            <person name="Berriman M."/>
            <person name="Gilleard J.S."/>
            <person name="Cotton J.A."/>
        </authorList>
    </citation>
    <scope>NUCLEOTIDE SEQUENCE [LARGE SCALE GENOMIC DNA]</scope>
    <source>
        <strain evidence="3">ISE/inbred ISE</strain>
    </source>
</reference>
<dbReference type="SUPFAM" id="SSF47616">
    <property type="entry name" value="GST C-terminal domain-like"/>
    <property type="match status" value="1"/>
</dbReference>
<dbReference type="CDD" id="cd03080">
    <property type="entry name" value="GST_N_Metaxin_like"/>
    <property type="match status" value="1"/>
</dbReference>
<dbReference type="InterPro" id="IPR040079">
    <property type="entry name" value="Glutathione_S-Trfase"/>
</dbReference>
<organism evidence="3">
    <name type="scientific">Haemonchus contortus</name>
    <name type="common">Barber pole worm</name>
    <dbReference type="NCBI Taxonomy" id="6289"/>
    <lineage>
        <taxon>Eukaryota</taxon>
        <taxon>Metazoa</taxon>
        <taxon>Ecdysozoa</taxon>
        <taxon>Nematoda</taxon>
        <taxon>Chromadorea</taxon>
        <taxon>Rhabditida</taxon>
        <taxon>Rhabditina</taxon>
        <taxon>Rhabditomorpha</taxon>
        <taxon>Strongyloidea</taxon>
        <taxon>Trichostrongylidae</taxon>
        <taxon>Haemonchus</taxon>
    </lineage>
</organism>
<sequence length="284" mass="32450">MVCWTCVAVWLSITVGGVTAYLFFSRKNKKQLHIRKHDWKPDIVYLYQFPRAETLPNLSPYCLKVETFLKANKIPYEVCPLLLGRSAYGLLPFIELNGEHIADSQIILHRLKTHFKVKPLPSPKDEATARTIERTTENHTAMVIFKFKIVESIGNDYVNATRMLPSLGVPQVLAPLLAPFVSYMMKSKISKRVATSIGEFSDEDFKQLLRKDLDTYRDLLAGNKFFFGDEISSADCTLFSQLATTIYIPVDSYAKTVIQDEYPELVTFCDNVRDKVFGKEFIPE</sequence>
<comment type="similarity">
    <text evidence="1">Belongs to the FAX family.</text>
</comment>
<dbReference type="EMBL" id="CAVP010058915">
    <property type="protein sequence ID" value="CDL95319.1"/>
    <property type="molecule type" value="Genomic_DNA"/>
</dbReference>
<dbReference type="GO" id="GO:0016740">
    <property type="term" value="F:transferase activity"/>
    <property type="evidence" value="ECO:0007669"/>
    <property type="project" value="UniProtKB-KW"/>
</dbReference>
<dbReference type="SFLD" id="SFLDG01200">
    <property type="entry name" value="SUF1.1"/>
    <property type="match status" value="1"/>
</dbReference>
<evidence type="ECO:0000259" key="2">
    <source>
        <dbReference type="PROSITE" id="PS50405"/>
    </source>
</evidence>
<dbReference type="CDD" id="cd03193">
    <property type="entry name" value="GST_C_Metaxin"/>
    <property type="match status" value="1"/>
</dbReference>
<dbReference type="Gene3D" id="1.20.1050.10">
    <property type="match status" value="1"/>
</dbReference>
<dbReference type="Gene3D" id="3.40.30.10">
    <property type="entry name" value="Glutaredoxin"/>
    <property type="match status" value="1"/>
</dbReference>
<dbReference type="SFLD" id="SFLDG01180">
    <property type="entry name" value="SUF1"/>
    <property type="match status" value="1"/>
</dbReference>
<dbReference type="Pfam" id="PF17171">
    <property type="entry name" value="GST_C_6"/>
    <property type="match status" value="1"/>
</dbReference>
<dbReference type="PROSITE" id="PS50405">
    <property type="entry name" value="GST_CTER"/>
    <property type="match status" value="1"/>
</dbReference>
<comment type="caution">
    <text evidence="3">The sequence shown here is derived from an EMBL/GenBank/DDBJ whole genome shotgun (WGS) entry which is preliminary data.</text>
</comment>
<dbReference type="InterPro" id="IPR033468">
    <property type="entry name" value="Metaxin_GST"/>
</dbReference>
<dbReference type="Pfam" id="PF17172">
    <property type="entry name" value="GST_N_4"/>
    <property type="match status" value="1"/>
</dbReference>
<dbReference type="SFLD" id="SFLDS00019">
    <property type="entry name" value="Glutathione_Transferase_(cytos"/>
    <property type="match status" value="1"/>
</dbReference>
<dbReference type="InterPro" id="IPR012336">
    <property type="entry name" value="Thioredoxin-like_fold"/>
</dbReference>
<dbReference type="PANTHER" id="PTHR12289">
    <property type="entry name" value="METAXIN RELATED"/>
    <property type="match status" value="1"/>
</dbReference>
<proteinExistence type="inferred from homology"/>
<dbReference type="InterPro" id="IPR010987">
    <property type="entry name" value="Glutathione-S-Trfase_C-like"/>
</dbReference>
<dbReference type="InterPro" id="IPR036282">
    <property type="entry name" value="Glutathione-S-Trfase_C_sf"/>
</dbReference>
<keyword evidence="3" id="KW-0808">Transferase</keyword>
<reference evidence="3" key="1">
    <citation type="submission" date="2013-03" db="EMBL/GenBank/DDBJ databases">
        <authorList>
            <person name="Aslett M."/>
        </authorList>
    </citation>
    <scope>NUCLEOTIDE SEQUENCE [LARGE SCALE GENOMIC DNA]</scope>
    <source>
        <strain evidence="3">ISE/inbred ISE</strain>
    </source>
</reference>
<dbReference type="AlphaFoldDB" id="W6NHB6"/>
<dbReference type="InterPro" id="IPR050931">
    <property type="entry name" value="Mito_Protein_Transport_Metaxin"/>
</dbReference>
<evidence type="ECO:0000313" key="3">
    <source>
        <dbReference type="EMBL" id="CDL95319.1"/>
    </source>
</evidence>
<dbReference type="InterPro" id="IPR026928">
    <property type="entry name" value="FAX/IsoI-like"/>
</dbReference>